<accession>A0A7H2V9E8</accession>
<reference evidence="5" key="1">
    <citation type="submission" date="2020-09" db="EMBL/GenBank/DDBJ databases">
        <title>Clinical and molecular characterization of Acinetobacter seifertii in Taiwan.</title>
        <authorList>
            <person name="Li L.-H."/>
            <person name="Yang Y.-S."/>
            <person name="Sun J.-R."/>
            <person name="Huang T.-W."/>
            <person name="Huang W.-C."/>
            <person name="Wang Y.-C."/>
            <person name="Kuo T.-H."/>
            <person name="Kuo S.-C."/>
            <person name="Chen T.-L."/>
        </authorList>
    </citation>
    <scope>NUCLEOTIDE SEQUENCE [LARGE SCALE GENOMIC DNA]</scope>
    <source>
        <strain evidence="5">AS39</strain>
    </source>
</reference>
<dbReference type="InterPro" id="IPR019960">
    <property type="entry name" value="T1SS_VCA0849"/>
</dbReference>
<evidence type="ECO:0000256" key="3">
    <source>
        <dbReference type="ARBA" id="ARBA00022837"/>
    </source>
</evidence>
<dbReference type="Pfam" id="PF00353">
    <property type="entry name" value="HemolysinCabind"/>
    <property type="match status" value="16"/>
</dbReference>
<sequence>MTISDKILDGYDKASTANDLVDKAKTLNDLKNELDKGPPKTPEDAGSIIGLLVPMVPGLSGLDGDVAQKWGENAARNIDPRNRVDRAVEQALSGGEGKYHYVDPLILDLNGNGIETNGLEGGVKFELNTSGLQVKTGWVSSNDGLLVWDRNNDGHINDASELFGNHVLMNDGSISQNGFAALSDLDTNKDNIVSSDDEAFKNLRVWRDLNQDGISQENELFTLNDLDIKSLNLNYSDVNTNLANGNIISQTGTYEKNDGSSHVMGDVNFAIDITQTNREDTNLKDLNLADLILFGRGRVSDLQMAAKGSVELRNIIEDYKKLTSIADREAMLDKLIIQWAKIDPYYSEDINLVGRWILSANEGVAIRRPSGSGTEVREVDLATFNDLPLNIQHKFELIKPYIAALNSFTGKNITTLFFNGKDYSGVSAESVIDKMADAFAILKGLIFKELYSQTIFLDQFGDDIYGSVTEPSKVFLDIPKIFSKLDTLFTINEGEAFKNLFLLLNHLKEYGLKNQIINIDYLENLFNQYIIDLGSDKVGRWVDELNQYGYPNSKAFVGTDTNDVIENTDKNIEGYLYGNDGDDQLYGNINKDILIGGAGNDTLNGGAGQDILIGGAGNDILNGGEGNDLLNGGAGNDTLNGGTGQDTLIGESGNDVMSGGDYEKDIYIFQSGHGQDVINDRSYDWGYFNQFNDVKFEGANFTDAQFLRVGNDLVIKAYGTEDSVTFKNYLNENDSTSRDFNFIFADKTISTSDIIGMTMQLTGTDGNDVLNGWRGQDILIGGAGDDTLTGYAGDDLLDGGDGKNILSGGDGNDTLITGSGNDVLNGDNGNDMLNGGAGNDTLNGGTGQDTLIGGSGNDVMTGGDYEKDIYIFQSGHGQDVINDRSYDWGYFNQFNDVKFEGANFTDAQFLRVGNDLVIKAYGTEDSVTFKSYLNENDSTSRDFNFIFADKTISTSDIIGMTMQLTGTDGNDVLNGWRGQDILIGGAGDDTLTGYAGDDLLDGGDGKNILSGGDGNDTLITGSGNDVLNGDNGNDMLNGGAGNDTLNGGTGQDTLIGGSGNDVMTGGDYEKDIYIFQSGHGQDVINDRSYDWGYFNQFNDVKFEGANFTDAQFLRVGNDLVIKAYGTEDSVTFKNYLNENDSTSRDFNFIFADKTISTSDIIGMTMQLTGTDGNDVLNGWRGQDILIGGAGDDTLTGYAGDDLLDGGDGKNILSGGDGNDTLITGSGNDVLNGDNGNDMLNGGAGNDTLNGGTGQDTLIGGSGNDVMTGGDYEKDIYIFQSGHGQDVINDRSYDWGYFNQFNDVKFEGANFTDAQFLRVGNDLVIKAYGTEDSVTFKNYLNENDSTSRDFNFIFADKTISTSDIIGMTMQLTGTDGNDVLNGWRGQDILIGGAGDDTLTGYAGDDLLDGGDGKNILSGGDGNDTLITGSGNDVLNGDNGNDMLNGGAGNDTLNGGTGQDTLIGGSGNDVMTGGDYEKDIYIFQSGHGQDVINDRSYDWGYFNQFNDVKFEGANFADAQFLRVGNDLVIKAYGTEDSVTFKNYLNENDSTSRDFNFIFADKTISTSDIIGMTMQLTGTDGNDVLNGWRGQDILIGGAGDDTLTGYAGDDLLDGGDGKNILSGGDGNDTLITGSGNDVLNGDNGNDMLNGGAGNDTLNGGTGQDTLIGGSGNDVMSGGDYEKDIYIFQSGHGQDVINDRSYDWGYFNQFNDVKFEGANFTDAQFLRVGNDLVIKAYGTEDSVTFKNYLNENDSTSRDFNFIFADKTISTSDIIGMTMQLTGTDGNDVLNGWRGQDILIGGAGDDTLTGYAGDDLLDGGDGKNILSGGDGNDTLITGSGNDVLNGDNGNDMLNGGAGNDTLNGGAGQDTLIGGSGNDVMTGGDYEKDIYIFQSGHGQDVINDRSYDWGYFNQFNDVKFEGANFTDAQFLRVGNDLVIKAYGTEDSVTFKNYLNENDSTSRDFNFIFADKTISTSDIIGMTMQLTGTDGNDVLNGWRGQDILIGGAGDDTLNGVAGDDWLEGGAGNDILNGGEGNDLLSGGAGNDTLNGGVGADTVIFKILEGFGSDATGGNGIDTWSDFNISQGDKINISDLIVGQASKENLNQFVSFEKSGSTVTLSLDRDGNDVNYSATKLLILNNQTNVNSLNDLIKADVFIV</sequence>
<dbReference type="PRINTS" id="PR00313">
    <property type="entry name" value="CABNDNGRPT"/>
</dbReference>
<dbReference type="PANTHER" id="PTHR38340:SF1">
    <property type="entry name" value="S-LAYER PROTEIN"/>
    <property type="match status" value="1"/>
</dbReference>
<evidence type="ECO:0000256" key="1">
    <source>
        <dbReference type="ARBA" id="ARBA00004613"/>
    </source>
</evidence>
<evidence type="ECO:0000256" key="2">
    <source>
        <dbReference type="ARBA" id="ARBA00022525"/>
    </source>
</evidence>
<proteinExistence type="predicted"/>
<keyword evidence="2" id="KW-0964">Secreted</keyword>
<gene>
    <name evidence="4" type="ORF">IC776_03595</name>
</gene>
<dbReference type="PANTHER" id="PTHR38340">
    <property type="entry name" value="S-LAYER PROTEIN"/>
    <property type="match status" value="1"/>
</dbReference>
<evidence type="ECO:0000313" key="4">
    <source>
        <dbReference type="EMBL" id="QNX72981.1"/>
    </source>
</evidence>
<dbReference type="InterPro" id="IPR001343">
    <property type="entry name" value="Hemolysn_Ca-bd"/>
</dbReference>
<name>A0A7H2V9E8_9GAMM</name>
<dbReference type="SUPFAM" id="SSF51120">
    <property type="entry name" value="beta-Roll"/>
    <property type="match status" value="9"/>
</dbReference>
<dbReference type="Proteomes" id="UP000516666">
    <property type="component" value="Chromosome"/>
</dbReference>
<evidence type="ECO:0000313" key="5">
    <source>
        <dbReference type="Proteomes" id="UP000516666"/>
    </source>
</evidence>
<dbReference type="GO" id="GO:0005509">
    <property type="term" value="F:calcium ion binding"/>
    <property type="evidence" value="ECO:0007669"/>
    <property type="project" value="InterPro"/>
</dbReference>
<dbReference type="GO" id="GO:0005576">
    <property type="term" value="C:extracellular region"/>
    <property type="evidence" value="ECO:0007669"/>
    <property type="project" value="UniProtKB-SubCell"/>
</dbReference>
<dbReference type="RefSeq" id="WP_191012665.1">
    <property type="nucleotide sequence ID" value="NZ_CP061646.1"/>
</dbReference>
<comment type="subcellular location">
    <subcellularLocation>
        <location evidence="1">Secreted</location>
    </subcellularLocation>
</comment>
<dbReference type="EMBL" id="CP061646">
    <property type="protein sequence ID" value="QNX72981.1"/>
    <property type="molecule type" value="Genomic_DNA"/>
</dbReference>
<dbReference type="InterPro" id="IPR018511">
    <property type="entry name" value="Hemolysin-typ_Ca-bd_CS"/>
</dbReference>
<organism evidence="4 5">
    <name type="scientific">Acinetobacter seifertii</name>
    <dbReference type="NCBI Taxonomy" id="1530123"/>
    <lineage>
        <taxon>Bacteria</taxon>
        <taxon>Pseudomonadati</taxon>
        <taxon>Pseudomonadota</taxon>
        <taxon>Gammaproteobacteria</taxon>
        <taxon>Moraxellales</taxon>
        <taxon>Moraxellaceae</taxon>
        <taxon>Acinetobacter</taxon>
        <taxon>Acinetobacter calcoaceticus/baumannii complex</taxon>
    </lineage>
</organism>
<reference evidence="4 5" key="2">
    <citation type="submission" date="2020-09" db="EMBL/GenBank/DDBJ databases">
        <authorList>
            <person name="Chen F.-J."/>
            <person name="Lee Y.-T."/>
        </authorList>
    </citation>
    <scope>NUCLEOTIDE SEQUENCE [LARGE SCALE GENOMIC DNA]</scope>
    <source>
        <strain evidence="4 5">AS39</strain>
    </source>
</reference>
<dbReference type="InterPro" id="IPR011049">
    <property type="entry name" value="Serralysin-like_metalloprot_C"/>
</dbReference>
<dbReference type="Gene3D" id="2.150.10.10">
    <property type="entry name" value="Serralysin-like metalloprotease, C-terminal"/>
    <property type="match status" value="10"/>
</dbReference>
<dbReference type="NCBIfam" id="TIGR03661">
    <property type="entry name" value="T1SS_VCA0849"/>
    <property type="match status" value="1"/>
</dbReference>
<dbReference type="InterPro" id="IPR050557">
    <property type="entry name" value="RTX_toxin/Mannuronan_C5-epim"/>
</dbReference>
<protein>
    <submittedName>
        <fullName evidence="4">Type I secretion C-terminal target domain-containing protein</fullName>
    </submittedName>
</protein>
<dbReference type="PROSITE" id="PS00330">
    <property type="entry name" value="HEMOLYSIN_CALCIUM"/>
    <property type="match status" value="24"/>
</dbReference>
<keyword evidence="3" id="KW-0106">Calcium</keyword>